<dbReference type="STRING" id="97972.A0A2V1DB20"/>
<dbReference type="InterPro" id="IPR050364">
    <property type="entry name" value="Cytochrome_P450_fung"/>
</dbReference>
<sequence length="125" mass="14280">PRIEDKAKLPYVYNMVSETLRRCTVIPMGSPHVPQEDIQYKEYVIPKGAYILPAAWWMCHDLNVYPDPEGNEIDVSLEITPTMSARPKDFPYSVAPRSPKHAELIKDIEINHPLNVHDDAELLSV</sequence>
<dbReference type="PANTHER" id="PTHR46300:SF7">
    <property type="entry name" value="P450, PUTATIVE (EUROFUNG)-RELATED"/>
    <property type="match status" value="1"/>
</dbReference>
<evidence type="ECO:0000313" key="9">
    <source>
        <dbReference type="Proteomes" id="UP000244855"/>
    </source>
</evidence>
<dbReference type="InterPro" id="IPR036396">
    <property type="entry name" value="Cyt_P450_sf"/>
</dbReference>
<dbReference type="Pfam" id="PF00067">
    <property type="entry name" value="p450"/>
    <property type="match status" value="1"/>
</dbReference>
<dbReference type="GO" id="GO:0020037">
    <property type="term" value="F:heme binding"/>
    <property type="evidence" value="ECO:0007669"/>
    <property type="project" value="InterPro"/>
</dbReference>
<gene>
    <name evidence="8" type="ORF">DM02DRAFT_539524</name>
</gene>
<dbReference type="GO" id="GO:0005506">
    <property type="term" value="F:iron ion binding"/>
    <property type="evidence" value="ECO:0007669"/>
    <property type="project" value="InterPro"/>
</dbReference>
<dbReference type="PANTHER" id="PTHR46300">
    <property type="entry name" value="P450, PUTATIVE (EUROFUNG)-RELATED-RELATED"/>
    <property type="match status" value="1"/>
</dbReference>
<keyword evidence="9" id="KW-1185">Reference proteome</keyword>
<dbReference type="GO" id="GO:0016705">
    <property type="term" value="F:oxidoreductase activity, acting on paired donors, with incorporation or reduction of molecular oxygen"/>
    <property type="evidence" value="ECO:0007669"/>
    <property type="project" value="InterPro"/>
</dbReference>
<dbReference type="GO" id="GO:0004497">
    <property type="term" value="F:monooxygenase activity"/>
    <property type="evidence" value="ECO:0007669"/>
    <property type="project" value="UniProtKB-KW"/>
</dbReference>
<evidence type="ECO:0000256" key="1">
    <source>
        <dbReference type="ARBA" id="ARBA00001971"/>
    </source>
</evidence>
<evidence type="ECO:0008006" key="10">
    <source>
        <dbReference type="Google" id="ProtNLM"/>
    </source>
</evidence>
<dbReference type="AlphaFoldDB" id="A0A2V1DB20"/>
<proteinExistence type="inferred from homology"/>
<dbReference type="OrthoDB" id="2789670at2759"/>
<protein>
    <recommendedName>
        <fullName evidence="10">Cytochrome P450</fullName>
    </recommendedName>
</protein>
<keyword evidence="5" id="KW-0560">Oxidoreductase</keyword>
<feature type="non-terminal residue" evidence="8">
    <location>
        <position position="1"/>
    </location>
</feature>
<comment type="similarity">
    <text evidence="2">Belongs to the cytochrome P450 family.</text>
</comment>
<reference evidence="8 9" key="1">
    <citation type="journal article" date="2018" name="Sci. Rep.">
        <title>Comparative genomics provides insights into the lifestyle and reveals functional heterogeneity of dark septate endophytic fungi.</title>
        <authorList>
            <person name="Knapp D.G."/>
            <person name="Nemeth J.B."/>
            <person name="Barry K."/>
            <person name="Hainaut M."/>
            <person name="Henrissat B."/>
            <person name="Johnson J."/>
            <person name="Kuo A."/>
            <person name="Lim J.H.P."/>
            <person name="Lipzen A."/>
            <person name="Nolan M."/>
            <person name="Ohm R.A."/>
            <person name="Tamas L."/>
            <person name="Grigoriev I.V."/>
            <person name="Spatafora J.W."/>
            <person name="Nagy L.G."/>
            <person name="Kovacs G.M."/>
        </authorList>
    </citation>
    <scope>NUCLEOTIDE SEQUENCE [LARGE SCALE GENOMIC DNA]</scope>
    <source>
        <strain evidence="8 9">DSE2036</strain>
    </source>
</reference>
<dbReference type="Proteomes" id="UP000244855">
    <property type="component" value="Unassembled WGS sequence"/>
</dbReference>
<keyword evidence="3" id="KW-0349">Heme</keyword>
<dbReference type="EMBL" id="KZ805537">
    <property type="protein sequence ID" value="PVH94379.1"/>
    <property type="molecule type" value="Genomic_DNA"/>
</dbReference>
<accession>A0A2V1DB20</accession>
<dbReference type="Gene3D" id="1.10.630.10">
    <property type="entry name" value="Cytochrome P450"/>
    <property type="match status" value="1"/>
</dbReference>
<evidence type="ECO:0000256" key="7">
    <source>
        <dbReference type="ARBA" id="ARBA00023033"/>
    </source>
</evidence>
<evidence type="ECO:0000313" key="8">
    <source>
        <dbReference type="EMBL" id="PVH94379.1"/>
    </source>
</evidence>
<keyword evidence="4" id="KW-0479">Metal-binding</keyword>
<keyword evidence="6" id="KW-0408">Iron</keyword>
<comment type="cofactor">
    <cofactor evidence="1">
        <name>heme</name>
        <dbReference type="ChEBI" id="CHEBI:30413"/>
    </cofactor>
</comment>
<organism evidence="8 9">
    <name type="scientific">Periconia macrospinosa</name>
    <dbReference type="NCBI Taxonomy" id="97972"/>
    <lineage>
        <taxon>Eukaryota</taxon>
        <taxon>Fungi</taxon>
        <taxon>Dikarya</taxon>
        <taxon>Ascomycota</taxon>
        <taxon>Pezizomycotina</taxon>
        <taxon>Dothideomycetes</taxon>
        <taxon>Pleosporomycetidae</taxon>
        <taxon>Pleosporales</taxon>
        <taxon>Massarineae</taxon>
        <taxon>Periconiaceae</taxon>
        <taxon>Periconia</taxon>
    </lineage>
</organism>
<keyword evidence="7" id="KW-0503">Monooxygenase</keyword>
<evidence type="ECO:0000256" key="2">
    <source>
        <dbReference type="ARBA" id="ARBA00010617"/>
    </source>
</evidence>
<dbReference type="SUPFAM" id="SSF48264">
    <property type="entry name" value="Cytochrome P450"/>
    <property type="match status" value="1"/>
</dbReference>
<dbReference type="InterPro" id="IPR001128">
    <property type="entry name" value="Cyt_P450"/>
</dbReference>
<evidence type="ECO:0000256" key="3">
    <source>
        <dbReference type="ARBA" id="ARBA00022617"/>
    </source>
</evidence>
<name>A0A2V1DB20_9PLEO</name>
<evidence type="ECO:0000256" key="6">
    <source>
        <dbReference type="ARBA" id="ARBA00023004"/>
    </source>
</evidence>
<evidence type="ECO:0000256" key="4">
    <source>
        <dbReference type="ARBA" id="ARBA00022723"/>
    </source>
</evidence>
<evidence type="ECO:0000256" key="5">
    <source>
        <dbReference type="ARBA" id="ARBA00023002"/>
    </source>
</evidence>